<evidence type="ECO:0000313" key="2">
    <source>
        <dbReference type="EMBL" id="GEO05386.1"/>
    </source>
</evidence>
<name>A0A512B095_9BACT</name>
<reference evidence="2 3" key="1">
    <citation type="submission" date="2019-07" db="EMBL/GenBank/DDBJ databases">
        <title>Whole genome shotgun sequence of Adhaeribacter aerolatus NBRC 106133.</title>
        <authorList>
            <person name="Hosoyama A."/>
            <person name="Uohara A."/>
            <person name="Ohji S."/>
            <person name="Ichikawa N."/>
        </authorList>
    </citation>
    <scope>NUCLEOTIDE SEQUENCE [LARGE SCALE GENOMIC DNA]</scope>
    <source>
        <strain evidence="2 3">NBRC 106133</strain>
    </source>
</reference>
<evidence type="ECO:0000256" key="1">
    <source>
        <dbReference type="SAM" id="Coils"/>
    </source>
</evidence>
<dbReference type="EMBL" id="BJYS01000023">
    <property type="protein sequence ID" value="GEO05386.1"/>
    <property type="molecule type" value="Genomic_DNA"/>
</dbReference>
<dbReference type="Proteomes" id="UP000321532">
    <property type="component" value="Unassembled WGS sequence"/>
</dbReference>
<comment type="caution">
    <text evidence="2">The sequence shown here is derived from an EMBL/GenBank/DDBJ whole genome shotgun (WGS) entry which is preliminary data.</text>
</comment>
<feature type="coiled-coil region" evidence="1">
    <location>
        <begin position="23"/>
        <end position="50"/>
    </location>
</feature>
<gene>
    <name evidence="2" type="ORF">AAE02nite_30500</name>
</gene>
<sequence length="133" mass="15177">MNIAELNTSLVSIIEKKAELSKLSYNDERYDEVEEELHDLEDDFNETYGDYLEEVLEEVHERICPDSDVLLPTAYLPSNLLGNTGGETFKGEGVWVDTDEYPNKESRLVLVPNPTRLILSVGNTIKKEVWKAE</sequence>
<protein>
    <submittedName>
        <fullName evidence="2">Uncharacterized protein</fullName>
    </submittedName>
</protein>
<keyword evidence="3" id="KW-1185">Reference proteome</keyword>
<dbReference type="RefSeq" id="WP_146899253.1">
    <property type="nucleotide sequence ID" value="NZ_BJYS01000023.1"/>
</dbReference>
<keyword evidence="1" id="KW-0175">Coiled coil</keyword>
<organism evidence="2 3">
    <name type="scientific">Adhaeribacter aerolatus</name>
    <dbReference type="NCBI Taxonomy" id="670289"/>
    <lineage>
        <taxon>Bacteria</taxon>
        <taxon>Pseudomonadati</taxon>
        <taxon>Bacteroidota</taxon>
        <taxon>Cytophagia</taxon>
        <taxon>Cytophagales</taxon>
        <taxon>Hymenobacteraceae</taxon>
        <taxon>Adhaeribacter</taxon>
    </lineage>
</organism>
<dbReference type="OrthoDB" id="883158at2"/>
<proteinExistence type="predicted"/>
<evidence type="ECO:0000313" key="3">
    <source>
        <dbReference type="Proteomes" id="UP000321532"/>
    </source>
</evidence>
<dbReference type="AlphaFoldDB" id="A0A512B095"/>
<accession>A0A512B095</accession>